<name>A0AAV2DZA4_9ROSI</name>
<proteinExistence type="predicted"/>
<sequence>MSTRMGKRRTGVATTILIAIFCGKLQWGRLSVLEVVDGGLICSCSVHVEEMGDKNSDGYIVDAAIYAGY</sequence>
<reference evidence="1 2" key="1">
    <citation type="submission" date="2024-04" db="EMBL/GenBank/DDBJ databases">
        <authorList>
            <person name="Fracassetti M."/>
        </authorList>
    </citation>
    <scope>NUCLEOTIDE SEQUENCE [LARGE SCALE GENOMIC DNA]</scope>
</reference>
<dbReference type="Proteomes" id="UP001497516">
    <property type="component" value="Chromosome 3"/>
</dbReference>
<keyword evidence="2" id="KW-1185">Reference proteome</keyword>
<evidence type="ECO:0000313" key="2">
    <source>
        <dbReference type="Proteomes" id="UP001497516"/>
    </source>
</evidence>
<organism evidence="1 2">
    <name type="scientific">Linum trigynum</name>
    <dbReference type="NCBI Taxonomy" id="586398"/>
    <lineage>
        <taxon>Eukaryota</taxon>
        <taxon>Viridiplantae</taxon>
        <taxon>Streptophyta</taxon>
        <taxon>Embryophyta</taxon>
        <taxon>Tracheophyta</taxon>
        <taxon>Spermatophyta</taxon>
        <taxon>Magnoliopsida</taxon>
        <taxon>eudicotyledons</taxon>
        <taxon>Gunneridae</taxon>
        <taxon>Pentapetalae</taxon>
        <taxon>rosids</taxon>
        <taxon>fabids</taxon>
        <taxon>Malpighiales</taxon>
        <taxon>Linaceae</taxon>
        <taxon>Linum</taxon>
    </lineage>
</organism>
<dbReference type="InterPro" id="IPR011719">
    <property type="entry name" value="CHP02058"/>
</dbReference>
<protein>
    <submittedName>
        <fullName evidence="1">Uncharacterized protein</fullName>
    </submittedName>
</protein>
<dbReference type="PANTHER" id="PTHR34784:SF1">
    <property type="entry name" value="50S RIBOSOMAL PROTEIN L34"/>
    <property type="match status" value="1"/>
</dbReference>
<dbReference type="AlphaFoldDB" id="A0AAV2DZA4"/>
<dbReference type="EMBL" id="OZ034816">
    <property type="protein sequence ID" value="CAL1378986.1"/>
    <property type="molecule type" value="Genomic_DNA"/>
</dbReference>
<gene>
    <name evidence="1" type="ORF">LTRI10_LOCUS20533</name>
</gene>
<accession>A0AAV2DZA4</accession>
<evidence type="ECO:0000313" key="1">
    <source>
        <dbReference type="EMBL" id="CAL1378986.1"/>
    </source>
</evidence>
<dbReference type="PANTHER" id="PTHR34784">
    <property type="entry name" value="50S RIBOSOMAL PROTEIN L34"/>
    <property type="match status" value="1"/>
</dbReference>